<proteinExistence type="predicted"/>
<keyword evidence="5" id="KW-1185">Reference proteome</keyword>
<dbReference type="InterPro" id="IPR017927">
    <property type="entry name" value="FAD-bd_FR_type"/>
</dbReference>
<dbReference type="PROSITE" id="PS51384">
    <property type="entry name" value="FAD_FR"/>
    <property type="match status" value="1"/>
</dbReference>
<dbReference type="InterPro" id="IPR008333">
    <property type="entry name" value="Cbr1-like_FAD-bd_dom"/>
</dbReference>
<evidence type="ECO:0000259" key="3">
    <source>
        <dbReference type="PROSITE" id="PS51384"/>
    </source>
</evidence>
<keyword evidence="1" id="KW-0812">Transmembrane</keyword>
<gene>
    <name evidence="4" type="ORF">LVJ94_34155</name>
</gene>
<name>A0ABZ2KW12_9BACT</name>
<dbReference type="InterPro" id="IPR006058">
    <property type="entry name" value="2Fe2S_fd_BS"/>
</dbReference>
<evidence type="ECO:0000259" key="2">
    <source>
        <dbReference type="PROSITE" id="PS51085"/>
    </source>
</evidence>
<dbReference type="InterPro" id="IPR001041">
    <property type="entry name" value="2Fe-2S_ferredoxin-type"/>
</dbReference>
<dbReference type="InterPro" id="IPR050415">
    <property type="entry name" value="MRET"/>
</dbReference>
<dbReference type="InterPro" id="IPR017938">
    <property type="entry name" value="Riboflavin_synthase-like_b-brl"/>
</dbReference>
<dbReference type="InterPro" id="IPR033885">
    <property type="entry name" value="AlkB/XylM"/>
</dbReference>
<keyword evidence="4" id="KW-0560">Oxidoreductase</keyword>
<dbReference type="RefSeq" id="WP_394831569.1">
    <property type="nucleotide sequence ID" value="NZ_CP089929.1"/>
</dbReference>
<feature type="transmembrane region" description="Helical" evidence="1">
    <location>
        <begin position="353"/>
        <end position="386"/>
    </location>
</feature>
<feature type="transmembrane region" description="Helical" evidence="1">
    <location>
        <begin position="670"/>
        <end position="690"/>
    </location>
</feature>
<dbReference type="Pfam" id="PF00111">
    <property type="entry name" value="Fer2"/>
    <property type="match status" value="1"/>
</dbReference>
<dbReference type="Gene3D" id="3.40.50.80">
    <property type="entry name" value="Nucleotide-binding domain of ferredoxin-NADP reductase (FNR) module"/>
    <property type="match status" value="1"/>
</dbReference>
<keyword evidence="1" id="KW-0472">Membrane</keyword>
<feature type="domain" description="2Fe-2S ferredoxin-type" evidence="2">
    <location>
        <begin position="8"/>
        <end position="100"/>
    </location>
</feature>
<dbReference type="InterPro" id="IPR012675">
    <property type="entry name" value="Beta-grasp_dom_sf"/>
</dbReference>
<organism evidence="4 5">
    <name type="scientific">Pendulispora rubella</name>
    <dbReference type="NCBI Taxonomy" id="2741070"/>
    <lineage>
        <taxon>Bacteria</taxon>
        <taxon>Pseudomonadati</taxon>
        <taxon>Myxococcota</taxon>
        <taxon>Myxococcia</taxon>
        <taxon>Myxococcales</taxon>
        <taxon>Sorangiineae</taxon>
        <taxon>Pendulisporaceae</taxon>
        <taxon>Pendulispora</taxon>
    </lineage>
</organism>
<dbReference type="CDD" id="cd00207">
    <property type="entry name" value="fer2"/>
    <property type="match status" value="1"/>
</dbReference>
<feature type="domain" description="FAD-binding FR-type" evidence="3">
    <location>
        <begin position="102"/>
        <end position="202"/>
    </location>
</feature>
<feature type="transmembrane region" description="Helical" evidence="1">
    <location>
        <begin position="406"/>
        <end position="429"/>
    </location>
</feature>
<keyword evidence="1" id="KW-1133">Transmembrane helix</keyword>
<dbReference type="SUPFAM" id="SSF52343">
    <property type="entry name" value="Ferredoxin reductase-like, C-terminal NADP-linked domain"/>
    <property type="match status" value="1"/>
</dbReference>
<protein>
    <submittedName>
        <fullName evidence="4">Fatty acid desaturase</fullName>
        <ecNumber evidence="4">1.14.19.-</ecNumber>
    </submittedName>
</protein>
<dbReference type="EMBL" id="CP089983">
    <property type="protein sequence ID" value="WXB01948.1"/>
    <property type="molecule type" value="Genomic_DNA"/>
</dbReference>
<dbReference type="InterPro" id="IPR005804">
    <property type="entry name" value="FA_desaturase_dom"/>
</dbReference>
<dbReference type="EC" id="1.14.19.-" evidence="4"/>
<reference evidence="4" key="1">
    <citation type="submission" date="2021-12" db="EMBL/GenBank/DDBJ databases">
        <title>Discovery of the Pendulisporaceae a myxobacterial family with distinct sporulation behavior and unique specialized metabolism.</title>
        <authorList>
            <person name="Garcia R."/>
            <person name="Popoff A."/>
            <person name="Bader C.D."/>
            <person name="Loehr J."/>
            <person name="Walesch S."/>
            <person name="Walt C."/>
            <person name="Boldt J."/>
            <person name="Bunk B."/>
            <person name="Haeckl F.J.F.P.J."/>
            <person name="Gunesch A.P."/>
            <person name="Birkelbach J."/>
            <person name="Nuebel U."/>
            <person name="Pietschmann T."/>
            <person name="Bach T."/>
            <person name="Mueller R."/>
        </authorList>
    </citation>
    <scope>NUCLEOTIDE SEQUENCE</scope>
    <source>
        <strain evidence="4">MSr11367</strain>
    </source>
</reference>
<dbReference type="CDD" id="cd03512">
    <property type="entry name" value="Alkane-hydroxylase"/>
    <property type="match status" value="1"/>
</dbReference>
<feature type="transmembrane region" description="Helical" evidence="1">
    <location>
        <begin position="579"/>
        <end position="604"/>
    </location>
</feature>
<evidence type="ECO:0000256" key="1">
    <source>
        <dbReference type="SAM" id="Phobius"/>
    </source>
</evidence>
<evidence type="ECO:0000313" key="5">
    <source>
        <dbReference type="Proteomes" id="UP001374803"/>
    </source>
</evidence>
<dbReference type="PANTHER" id="PTHR47354">
    <property type="entry name" value="NADH OXIDOREDUCTASE HCR"/>
    <property type="match status" value="1"/>
</dbReference>
<evidence type="ECO:0000313" key="4">
    <source>
        <dbReference type="EMBL" id="WXB01948.1"/>
    </source>
</evidence>
<dbReference type="PROSITE" id="PS00197">
    <property type="entry name" value="2FE2S_FER_1"/>
    <property type="match status" value="1"/>
</dbReference>
<dbReference type="PROSITE" id="PS51085">
    <property type="entry name" value="2FE2S_FER_2"/>
    <property type="match status" value="1"/>
</dbReference>
<dbReference type="PRINTS" id="PR00410">
    <property type="entry name" value="PHEHYDRXLASE"/>
</dbReference>
<sequence length="722" mass="78627">MASGATATPKTARINDQLITLRPKETVLQAALRSGIDFPNSCRVGGCATCKCRLVEGEVKELTETGYLLSAQELAQGYILACQSVPKTHVRIDVELAKHAARRTVAGRVVARHAVTHDITRLAVQLDEPLDYRAGQFTELAFEQLPGVVRSYSFATPADGSGVVGFYIRKVPGGQLSSFVHDHDVRGLSVRLRGPAGDFWLRDGDAPLVLIAGGSGLPPILAMLQQAASVGDTRPVTLLFGAREERDLYALDQIEALQATWRGSFRFVPVLSEASSNASWTGKRGRVVDELPALLPPNAHAYLCGPPAMVDAAVTVLMANGISQEHVHFDRFTTRADASPPGVLDVFHYLKYFLFHAVGLFAVAVLLAGGWLVSAGLAAVLAFYLVGDAVSGDDTSTPTFRHPSILTAQLWLALPLLALIVFSSVWSVCSGDPLGFGRWVSAWTGYDVLAARAATSLGHHVAGAVATGLMIGMVGTIPAHELTHRTWDSLSMLVGRGLLAFSFDTSFAIEHVYGHHRYVSTLEDPATAPRGRNVYFHVLASTLQGNRSAWNIETERLSKKGLAHVSWHNAFLRGHAMSVVLVAIAWSMGGAVAAAYFVACALWGKALLEIVNYMEHYGLVRDPSTPVQPRHSWNTNRRISSWTMFNLTRHSHHHAQGEVPYHDLRPYPNAPMMIGGYLTTLVVAMIPPLWHRLMTPRVLAWDRDHATAEERALAQQANARWR</sequence>
<dbReference type="SUPFAM" id="SSF54292">
    <property type="entry name" value="2Fe-2S ferredoxin-like"/>
    <property type="match status" value="1"/>
</dbReference>
<dbReference type="Pfam" id="PF00970">
    <property type="entry name" value="FAD_binding_6"/>
    <property type="match status" value="1"/>
</dbReference>
<dbReference type="Pfam" id="PF00175">
    <property type="entry name" value="NAD_binding_1"/>
    <property type="match status" value="1"/>
</dbReference>
<dbReference type="InterPro" id="IPR039261">
    <property type="entry name" value="FNR_nucleotide-bd"/>
</dbReference>
<dbReference type="PANTHER" id="PTHR47354:SF5">
    <property type="entry name" value="PROTEIN RFBI"/>
    <property type="match status" value="1"/>
</dbReference>
<dbReference type="SUPFAM" id="SSF63380">
    <property type="entry name" value="Riboflavin synthase domain-like"/>
    <property type="match status" value="1"/>
</dbReference>
<dbReference type="Gene3D" id="3.10.20.30">
    <property type="match status" value="1"/>
</dbReference>
<accession>A0ABZ2KW12</accession>
<dbReference type="Proteomes" id="UP001374803">
    <property type="component" value="Chromosome"/>
</dbReference>
<dbReference type="Gene3D" id="2.40.30.10">
    <property type="entry name" value="Translation factors"/>
    <property type="match status" value="1"/>
</dbReference>
<dbReference type="InterPro" id="IPR036010">
    <property type="entry name" value="2Fe-2S_ferredoxin-like_sf"/>
</dbReference>
<dbReference type="InterPro" id="IPR001433">
    <property type="entry name" value="OxRdtase_FAD/NAD-bd"/>
</dbReference>
<dbReference type="Pfam" id="PF00487">
    <property type="entry name" value="FA_desaturase"/>
    <property type="match status" value="1"/>
</dbReference>
<dbReference type="GO" id="GO:0016491">
    <property type="term" value="F:oxidoreductase activity"/>
    <property type="evidence" value="ECO:0007669"/>
    <property type="project" value="UniProtKB-KW"/>
</dbReference>